<accession>A0A1H9YSG9</accession>
<dbReference type="PROSITE" id="PS51459">
    <property type="entry name" value="FIDO"/>
    <property type="match status" value="1"/>
</dbReference>
<dbReference type="GO" id="GO:0005524">
    <property type="term" value="F:ATP binding"/>
    <property type="evidence" value="ECO:0007669"/>
    <property type="project" value="UniProtKB-KW"/>
</dbReference>
<dbReference type="STRING" id="1123402.SAMN02583745_00331"/>
<keyword evidence="5" id="KW-1185">Reference proteome</keyword>
<evidence type="ECO:0000313" key="5">
    <source>
        <dbReference type="Proteomes" id="UP000242642"/>
    </source>
</evidence>
<keyword evidence="2" id="KW-0547">Nucleotide-binding</keyword>
<dbReference type="Pfam" id="PF02661">
    <property type="entry name" value="Fic"/>
    <property type="match status" value="1"/>
</dbReference>
<dbReference type="EMBL" id="FOHV01000002">
    <property type="protein sequence ID" value="SES72109.1"/>
    <property type="molecule type" value="Genomic_DNA"/>
</dbReference>
<dbReference type="PANTHER" id="PTHR13504">
    <property type="entry name" value="FIDO DOMAIN-CONTAINING PROTEIN DDB_G0283145"/>
    <property type="match status" value="1"/>
</dbReference>
<dbReference type="PANTHER" id="PTHR13504:SF38">
    <property type="entry name" value="FIDO DOMAIN-CONTAINING PROTEIN"/>
    <property type="match status" value="1"/>
</dbReference>
<evidence type="ECO:0000256" key="1">
    <source>
        <dbReference type="PIRSR" id="PIRSR640198-1"/>
    </source>
</evidence>
<keyword evidence="2" id="KW-0067">ATP-binding</keyword>
<feature type="domain" description="Fido" evidence="3">
    <location>
        <begin position="47"/>
        <end position="195"/>
    </location>
</feature>
<name>A0A1H9YSG9_9GAMM</name>
<dbReference type="Proteomes" id="UP000242642">
    <property type="component" value="Unassembled WGS sequence"/>
</dbReference>
<feature type="active site" evidence="1">
    <location>
        <position position="131"/>
    </location>
</feature>
<dbReference type="InterPro" id="IPR036597">
    <property type="entry name" value="Fido-like_dom_sf"/>
</dbReference>
<dbReference type="AlphaFoldDB" id="A0A1H9YSG9"/>
<protein>
    <submittedName>
        <fullName evidence="4">Fic family protein</fullName>
    </submittedName>
</protein>
<dbReference type="InterPro" id="IPR040198">
    <property type="entry name" value="Fido_containing"/>
</dbReference>
<gene>
    <name evidence="4" type="ORF">SAMN02583745_00331</name>
</gene>
<feature type="binding site" evidence="2">
    <location>
        <begin position="135"/>
        <end position="142"/>
    </location>
    <ligand>
        <name>ATP</name>
        <dbReference type="ChEBI" id="CHEBI:30616"/>
    </ligand>
</feature>
<reference evidence="5" key="1">
    <citation type="submission" date="2016-10" db="EMBL/GenBank/DDBJ databases">
        <authorList>
            <person name="Varghese N."/>
            <person name="Submissions S."/>
        </authorList>
    </citation>
    <scope>NUCLEOTIDE SEQUENCE [LARGE SCALE GENOMIC DNA]</scope>
    <source>
        <strain evidence="5">DSM 18579</strain>
    </source>
</reference>
<evidence type="ECO:0000259" key="3">
    <source>
        <dbReference type="PROSITE" id="PS51459"/>
    </source>
</evidence>
<proteinExistence type="predicted"/>
<dbReference type="SUPFAM" id="SSF140931">
    <property type="entry name" value="Fic-like"/>
    <property type="match status" value="1"/>
</dbReference>
<sequence length="298" mass="34453">MDEVLKLEAHSRHENHKGQVRLDIIETFLYQRTLKSAQMAMEDGYHISQSLIKSAHQQLLSFGRGTDKSPGMFKTEQNYLADKRNKTILFIPISAERLQEGLDKLFLFIAESDAPALIKAALTHVEFEALHPFKDGNGRIGRILIPLMLWQSGLISEPHFYISGYLQEHKDDYIDVMRNVSKNNDWHSWCVFFLKAVKAQAKQNLETVQSIRELYEDMKEEFSKHLASKWYVHALDFIFTYPIFRNSSFIEKSGIPKATASKFVRILLDREILVVVEEGAGRRAAMYAFEPLMKLVRV</sequence>
<evidence type="ECO:0000256" key="2">
    <source>
        <dbReference type="PIRSR" id="PIRSR640198-2"/>
    </source>
</evidence>
<dbReference type="Gene3D" id="1.10.3290.10">
    <property type="entry name" value="Fido-like domain"/>
    <property type="match status" value="1"/>
</dbReference>
<evidence type="ECO:0000313" key="4">
    <source>
        <dbReference type="EMBL" id="SES72109.1"/>
    </source>
</evidence>
<dbReference type="InterPro" id="IPR003812">
    <property type="entry name" value="Fido"/>
</dbReference>
<organism evidence="4 5">
    <name type="scientific">Thorsellia anophelis DSM 18579</name>
    <dbReference type="NCBI Taxonomy" id="1123402"/>
    <lineage>
        <taxon>Bacteria</taxon>
        <taxon>Pseudomonadati</taxon>
        <taxon>Pseudomonadota</taxon>
        <taxon>Gammaproteobacteria</taxon>
        <taxon>Enterobacterales</taxon>
        <taxon>Thorselliaceae</taxon>
        <taxon>Thorsellia</taxon>
    </lineage>
</organism>